<dbReference type="InterPro" id="IPR017452">
    <property type="entry name" value="GPCR_Rhodpsn_7TM"/>
</dbReference>
<accession>A0A8J6FG81</accession>
<feature type="transmembrane region" description="Helical" evidence="13">
    <location>
        <begin position="112"/>
        <end position="130"/>
    </location>
</feature>
<comment type="caution">
    <text evidence="15">The sequence shown here is derived from an EMBL/GenBank/DDBJ whole genome shotgun (WGS) entry which is preliminary data.</text>
</comment>
<dbReference type="PANTHER" id="PTHR26454">
    <property type="entry name" value="OLFACTORY RECEPTOR"/>
    <property type="match status" value="1"/>
</dbReference>
<evidence type="ECO:0000313" key="16">
    <source>
        <dbReference type="Proteomes" id="UP000770717"/>
    </source>
</evidence>
<dbReference type="InterPro" id="IPR000725">
    <property type="entry name" value="Olfact_rcpt"/>
</dbReference>
<feature type="transmembrane region" description="Helical" evidence="13">
    <location>
        <begin position="283"/>
        <end position="301"/>
    </location>
</feature>
<comment type="subcellular location">
    <subcellularLocation>
        <location evidence="1 13">Cell membrane</location>
        <topology evidence="1 13">Multi-pass membrane protein</topology>
    </subcellularLocation>
</comment>
<feature type="domain" description="G-protein coupled receptors family 1 profile" evidence="14">
    <location>
        <begin position="51"/>
        <end position="299"/>
    </location>
</feature>
<evidence type="ECO:0000259" key="14">
    <source>
        <dbReference type="PROSITE" id="PS50262"/>
    </source>
</evidence>
<sequence>MNYLHGSNKHAIEWGNATQVTEFILLGLSLFPNVSVSFLLIVVIYVFTAAGNVLILTLVFSDQRLHSPMYFFLCNLSILDICFISTTAPKMLHGYLKGGKTISVPGCLTQSYSFFLLGVANFLLLAVMSFDRYIAICYPLHYSGIMHQKQCIKLIVVVWAGAFFSILDLSIKIMRLPFCSSLVNHFFCDVIPLLRNSCISTADIHVQEVITSSIILLTSLFVTLASYLNIVRTILKIQSAEGRYKTFSTCSSHAFVVSLAYGSSIFTYIKPSQGQVKDYNKKVSLLTTMIVPLLNPYIYTLRNEKVKAILKEKLKGKICGK</sequence>
<dbReference type="PRINTS" id="PR00245">
    <property type="entry name" value="OLFACTORYR"/>
</dbReference>
<keyword evidence="6 13" id="KW-1133">Transmembrane helix</keyword>
<keyword evidence="5 13" id="KW-0552">Olfaction</keyword>
<evidence type="ECO:0000256" key="2">
    <source>
        <dbReference type="ARBA" id="ARBA00022475"/>
    </source>
</evidence>
<dbReference type="InterPro" id="IPR000276">
    <property type="entry name" value="GPCR_Rhodpsn"/>
</dbReference>
<feature type="transmembrane region" description="Helical" evidence="13">
    <location>
        <begin position="151"/>
        <end position="171"/>
    </location>
</feature>
<keyword evidence="10" id="KW-0325">Glycoprotein</keyword>
<feature type="transmembrane region" description="Helical" evidence="13">
    <location>
        <begin position="36"/>
        <end position="60"/>
    </location>
</feature>
<evidence type="ECO:0000256" key="9">
    <source>
        <dbReference type="ARBA" id="ARBA00023170"/>
    </source>
</evidence>
<dbReference type="AlphaFoldDB" id="A0A8J6FG81"/>
<dbReference type="Gene3D" id="1.20.1070.10">
    <property type="entry name" value="Rhodopsin 7-helix transmembrane proteins"/>
    <property type="match status" value="1"/>
</dbReference>
<dbReference type="SUPFAM" id="SSF81321">
    <property type="entry name" value="Family A G protein-coupled receptor-like"/>
    <property type="match status" value="1"/>
</dbReference>
<dbReference type="EMBL" id="WNTK01000003">
    <property type="protein sequence ID" value="KAG9487243.1"/>
    <property type="molecule type" value="Genomic_DNA"/>
</dbReference>
<evidence type="ECO:0000256" key="11">
    <source>
        <dbReference type="ARBA" id="ARBA00023224"/>
    </source>
</evidence>
<dbReference type="PANTHER" id="PTHR26454:SF18">
    <property type="entry name" value="OLFACTORY RECEPTOR 6C76"/>
    <property type="match status" value="1"/>
</dbReference>
<dbReference type="GO" id="GO:0005886">
    <property type="term" value="C:plasma membrane"/>
    <property type="evidence" value="ECO:0007669"/>
    <property type="project" value="UniProtKB-SubCell"/>
</dbReference>
<proteinExistence type="inferred from homology"/>
<keyword evidence="3 13" id="KW-0716">Sensory transduction</keyword>
<evidence type="ECO:0000256" key="1">
    <source>
        <dbReference type="ARBA" id="ARBA00004651"/>
    </source>
</evidence>
<keyword evidence="16" id="KW-1185">Reference proteome</keyword>
<evidence type="ECO:0000256" key="13">
    <source>
        <dbReference type="RuleBase" id="RU363047"/>
    </source>
</evidence>
<name>A0A8J6FG81_ELECQ</name>
<reference evidence="15" key="1">
    <citation type="thesis" date="2020" institute="ProQuest LLC" country="789 East Eisenhower Parkway, Ann Arbor, MI, USA">
        <title>Comparative Genomics and Chromosome Evolution.</title>
        <authorList>
            <person name="Mudd A.B."/>
        </authorList>
    </citation>
    <scope>NUCLEOTIDE SEQUENCE</scope>
    <source>
        <strain evidence="15">HN-11 Male</strain>
        <tissue evidence="15">Kidney and liver</tissue>
    </source>
</reference>
<dbReference type="PROSITE" id="PS50262">
    <property type="entry name" value="G_PROTEIN_RECEP_F1_2"/>
    <property type="match status" value="1"/>
</dbReference>
<keyword evidence="4 12" id="KW-0812">Transmembrane</keyword>
<keyword evidence="7 12" id="KW-0297">G-protein coupled receptor</keyword>
<gene>
    <name evidence="15" type="ORF">GDO78_007227</name>
</gene>
<dbReference type="PRINTS" id="PR00237">
    <property type="entry name" value="GPCRRHODOPSN"/>
</dbReference>
<dbReference type="InterPro" id="IPR047132">
    <property type="entry name" value="Olfact_rcpt_6C-like"/>
</dbReference>
<evidence type="ECO:0000256" key="3">
    <source>
        <dbReference type="ARBA" id="ARBA00022606"/>
    </source>
</evidence>
<feature type="transmembrane region" description="Helical" evidence="13">
    <location>
        <begin position="252"/>
        <end position="271"/>
    </location>
</feature>
<evidence type="ECO:0000256" key="8">
    <source>
        <dbReference type="ARBA" id="ARBA00023136"/>
    </source>
</evidence>
<organism evidence="15 16">
    <name type="scientific">Eleutherodactylus coqui</name>
    <name type="common">Puerto Rican coqui</name>
    <dbReference type="NCBI Taxonomy" id="57060"/>
    <lineage>
        <taxon>Eukaryota</taxon>
        <taxon>Metazoa</taxon>
        <taxon>Chordata</taxon>
        <taxon>Craniata</taxon>
        <taxon>Vertebrata</taxon>
        <taxon>Euteleostomi</taxon>
        <taxon>Amphibia</taxon>
        <taxon>Batrachia</taxon>
        <taxon>Anura</taxon>
        <taxon>Neobatrachia</taxon>
        <taxon>Hyloidea</taxon>
        <taxon>Eleutherodactylidae</taxon>
        <taxon>Eleutherodactylinae</taxon>
        <taxon>Eleutherodactylus</taxon>
        <taxon>Eleutherodactylus</taxon>
    </lineage>
</organism>
<evidence type="ECO:0000313" key="15">
    <source>
        <dbReference type="EMBL" id="KAG9487243.1"/>
    </source>
</evidence>
<feature type="transmembrane region" description="Helical" evidence="13">
    <location>
        <begin position="72"/>
        <end position="92"/>
    </location>
</feature>
<dbReference type="GO" id="GO:0004930">
    <property type="term" value="F:G protein-coupled receptor activity"/>
    <property type="evidence" value="ECO:0007669"/>
    <property type="project" value="UniProtKB-KW"/>
</dbReference>
<dbReference type="Pfam" id="PF13853">
    <property type="entry name" value="7tm_4"/>
    <property type="match status" value="1"/>
</dbReference>
<evidence type="ECO:0000256" key="10">
    <source>
        <dbReference type="ARBA" id="ARBA00023180"/>
    </source>
</evidence>
<dbReference type="Proteomes" id="UP000770717">
    <property type="component" value="Unassembled WGS sequence"/>
</dbReference>
<dbReference type="OrthoDB" id="9902777at2759"/>
<dbReference type="GO" id="GO:0004984">
    <property type="term" value="F:olfactory receptor activity"/>
    <property type="evidence" value="ECO:0007669"/>
    <property type="project" value="InterPro"/>
</dbReference>
<keyword evidence="11 12" id="KW-0807">Transducer</keyword>
<protein>
    <recommendedName>
        <fullName evidence="13">Olfactory receptor</fullName>
    </recommendedName>
</protein>
<evidence type="ECO:0000256" key="4">
    <source>
        <dbReference type="ARBA" id="ARBA00022692"/>
    </source>
</evidence>
<dbReference type="PROSITE" id="PS00237">
    <property type="entry name" value="G_PROTEIN_RECEP_F1_1"/>
    <property type="match status" value="1"/>
</dbReference>
<comment type="similarity">
    <text evidence="12">Belongs to the G-protein coupled receptor 1 family.</text>
</comment>
<dbReference type="FunFam" id="1.20.1070.10:FF:000010">
    <property type="entry name" value="Olfactory receptor"/>
    <property type="match status" value="1"/>
</dbReference>
<keyword evidence="8 13" id="KW-0472">Membrane</keyword>
<evidence type="ECO:0000256" key="5">
    <source>
        <dbReference type="ARBA" id="ARBA00022725"/>
    </source>
</evidence>
<evidence type="ECO:0000256" key="7">
    <source>
        <dbReference type="ARBA" id="ARBA00023040"/>
    </source>
</evidence>
<keyword evidence="9 12" id="KW-0675">Receptor</keyword>
<evidence type="ECO:0000256" key="6">
    <source>
        <dbReference type="ARBA" id="ARBA00022989"/>
    </source>
</evidence>
<evidence type="ECO:0000256" key="12">
    <source>
        <dbReference type="RuleBase" id="RU000688"/>
    </source>
</evidence>
<keyword evidence="2 13" id="KW-1003">Cell membrane</keyword>
<feature type="transmembrane region" description="Helical" evidence="13">
    <location>
        <begin position="209"/>
        <end position="231"/>
    </location>
</feature>